<accession>A0A0L0HIA3</accession>
<dbReference type="STRING" id="645134.A0A0L0HIA3"/>
<evidence type="ECO:0000313" key="4">
    <source>
        <dbReference type="EMBL" id="KND00590.1"/>
    </source>
</evidence>
<feature type="region of interest" description="Disordered" evidence="2">
    <location>
        <begin position="1"/>
        <end position="32"/>
    </location>
</feature>
<evidence type="ECO:0000259" key="3">
    <source>
        <dbReference type="Pfam" id="PF00646"/>
    </source>
</evidence>
<dbReference type="InterPro" id="IPR036047">
    <property type="entry name" value="F-box-like_dom_sf"/>
</dbReference>
<dbReference type="GO" id="GO:0051959">
    <property type="term" value="F:dynein light intermediate chain binding"/>
    <property type="evidence" value="ECO:0007669"/>
    <property type="project" value="InterPro"/>
</dbReference>
<dbReference type="GO" id="GO:0007018">
    <property type="term" value="P:microtubule-based movement"/>
    <property type="evidence" value="ECO:0007669"/>
    <property type="project" value="InterPro"/>
</dbReference>
<dbReference type="InParanoid" id="A0A0L0HIA3"/>
<dbReference type="VEuPathDB" id="FungiDB:SPPG_03714"/>
<proteinExistence type="predicted"/>
<dbReference type="GO" id="GO:0045505">
    <property type="term" value="F:dynein intermediate chain binding"/>
    <property type="evidence" value="ECO:0007669"/>
    <property type="project" value="InterPro"/>
</dbReference>
<dbReference type="Pfam" id="PF00646">
    <property type="entry name" value="F-box"/>
    <property type="match status" value="1"/>
</dbReference>
<evidence type="ECO:0000256" key="1">
    <source>
        <dbReference type="SAM" id="Coils"/>
    </source>
</evidence>
<dbReference type="PANTHER" id="PTHR22878">
    <property type="entry name" value="DYNEIN HEAVY CHAIN 6, AXONEMAL-LIKE-RELATED"/>
    <property type="match status" value="1"/>
</dbReference>
<dbReference type="PANTHER" id="PTHR22878:SF63">
    <property type="entry name" value="DYNEIN AXONEMAL HEAVY CHAIN 10"/>
    <property type="match status" value="1"/>
</dbReference>
<dbReference type="GO" id="GO:0030286">
    <property type="term" value="C:dynein complex"/>
    <property type="evidence" value="ECO:0007669"/>
    <property type="project" value="InterPro"/>
</dbReference>
<feature type="domain" description="F-box" evidence="3">
    <location>
        <begin position="68"/>
        <end position="101"/>
    </location>
</feature>
<dbReference type="Proteomes" id="UP000053201">
    <property type="component" value="Unassembled WGS sequence"/>
</dbReference>
<evidence type="ECO:0000256" key="2">
    <source>
        <dbReference type="SAM" id="MobiDB-lite"/>
    </source>
</evidence>
<name>A0A0L0HIA3_SPIPD</name>
<dbReference type="GeneID" id="27687212"/>
<gene>
    <name evidence="4" type="ORF">SPPG_03714</name>
</gene>
<keyword evidence="5" id="KW-1185">Reference proteome</keyword>
<dbReference type="InterPro" id="IPR001810">
    <property type="entry name" value="F-box_dom"/>
</dbReference>
<dbReference type="RefSeq" id="XP_016608629.1">
    <property type="nucleotide sequence ID" value="XM_016751969.1"/>
</dbReference>
<sequence>MNSPSRGSAQRSLSASPRNRTSTIFSSPSPKSLLKMPQFSTTTLHKKLSADTAPVPVVSSSKPRPSFPHLPNELLLILFESMPTKHVCIMRCISKRYSALATVVLLARFETKLVELGEKITEANRIYRETEREKHGDLSHYRAYLRNVSLNELTEAIWYSAPPPELQTVCECLCILKGVDSSVANRRKVQQSFGDSVEDYFVDATMPWPTIKKCMSRYEFKTWLMNLRVGVDFIPFANVKRVERILMVDPQITYDRLREVSMAGYRLLILVAACWQYCTIAEDLRQKRNDCYSMEQTLVRLQKFVSHVGRKCDGPTMKSSGSSSVIAKAAIC</sequence>
<dbReference type="eggNOG" id="ENOG502SW5N">
    <property type="taxonomic scope" value="Eukaryota"/>
</dbReference>
<feature type="coiled-coil region" evidence="1">
    <location>
        <begin position="106"/>
        <end position="133"/>
    </location>
</feature>
<dbReference type="EMBL" id="KQ257455">
    <property type="protein sequence ID" value="KND00590.1"/>
    <property type="molecule type" value="Genomic_DNA"/>
</dbReference>
<evidence type="ECO:0000313" key="5">
    <source>
        <dbReference type="Proteomes" id="UP000053201"/>
    </source>
</evidence>
<keyword evidence="1" id="KW-0175">Coiled coil</keyword>
<dbReference type="Gene3D" id="1.20.920.60">
    <property type="match status" value="1"/>
</dbReference>
<dbReference type="SUPFAM" id="SSF81383">
    <property type="entry name" value="F-box domain"/>
    <property type="match status" value="1"/>
</dbReference>
<organism evidence="4 5">
    <name type="scientific">Spizellomyces punctatus (strain DAOM BR117)</name>
    <dbReference type="NCBI Taxonomy" id="645134"/>
    <lineage>
        <taxon>Eukaryota</taxon>
        <taxon>Fungi</taxon>
        <taxon>Fungi incertae sedis</taxon>
        <taxon>Chytridiomycota</taxon>
        <taxon>Chytridiomycota incertae sedis</taxon>
        <taxon>Chytridiomycetes</taxon>
        <taxon>Spizellomycetales</taxon>
        <taxon>Spizellomycetaceae</taxon>
        <taxon>Spizellomyces</taxon>
    </lineage>
</organism>
<dbReference type="AlphaFoldDB" id="A0A0L0HIA3"/>
<dbReference type="InterPro" id="IPR026983">
    <property type="entry name" value="DHC"/>
</dbReference>
<dbReference type="OrthoDB" id="2143324at2759"/>
<protein>
    <recommendedName>
        <fullName evidence="3">F-box domain-containing protein</fullName>
    </recommendedName>
</protein>
<feature type="compositionally biased region" description="Polar residues" evidence="2">
    <location>
        <begin position="1"/>
        <end position="25"/>
    </location>
</feature>
<reference evidence="4 5" key="1">
    <citation type="submission" date="2009-08" db="EMBL/GenBank/DDBJ databases">
        <title>The Genome Sequence of Spizellomyces punctatus strain DAOM BR117.</title>
        <authorList>
            <consortium name="The Broad Institute Genome Sequencing Platform"/>
            <person name="Russ C."/>
            <person name="Cuomo C."/>
            <person name="Shea T."/>
            <person name="Young S.K."/>
            <person name="Zeng Q."/>
            <person name="Koehrsen M."/>
            <person name="Haas B."/>
            <person name="Borodovsky M."/>
            <person name="Guigo R."/>
            <person name="Alvarado L."/>
            <person name="Berlin A."/>
            <person name="Bochicchio J."/>
            <person name="Borenstein D."/>
            <person name="Chapman S."/>
            <person name="Chen Z."/>
            <person name="Engels R."/>
            <person name="Freedman E."/>
            <person name="Gellesch M."/>
            <person name="Goldberg J."/>
            <person name="Griggs A."/>
            <person name="Gujja S."/>
            <person name="Heiman D."/>
            <person name="Hepburn T."/>
            <person name="Howarth C."/>
            <person name="Jen D."/>
            <person name="Larson L."/>
            <person name="Lewis B."/>
            <person name="Mehta T."/>
            <person name="Park D."/>
            <person name="Pearson M."/>
            <person name="Roberts A."/>
            <person name="Saif S."/>
            <person name="Shenoy N."/>
            <person name="Sisk P."/>
            <person name="Stolte C."/>
            <person name="Sykes S."/>
            <person name="Thomson T."/>
            <person name="Walk T."/>
            <person name="White J."/>
            <person name="Yandava C."/>
            <person name="Burger G."/>
            <person name="Gray M.W."/>
            <person name="Holland P.W.H."/>
            <person name="King N."/>
            <person name="Lang F.B.F."/>
            <person name="Roger A.J."/>
            <person name="Ruiz-Trillo I."/>
            <person name="Lander E."/>
            <person name="Nusbaum C."/>
        </authorList>
    </citation>
    <scope>NUCLEOTIDE SEQUENCE [LARGE SCALE GENOMIC DNA]</scope>
    <source>
        <strain evidence="4 5">DAOM BR117</strain>
    </source>
</reference>